<protein>
    <submittedName>
        <fullName evidence="2">Uncharacterized protein</fullName>
    </submittedName>
</protein>
<name>A0A2G9GA94_9LAMI</name>
<comment type="caution">
    <text evidence="2">The sequence shown here is derived from an EMBL/GenBank/DDBJ whole genome shotgun (WGS) entry which is preliminary data.</text>
</comment>
<evidence type="ECO:0000313" key="3">
    <source>
        <dbReference type="Proteomes" id="UP000231279"/>
    </source>
</evidence>
<dbReference type="PANTHER" id="PTHR47592">
    <property type="entry name" value="PBF68 PROTEIN"/>
    <property type="match status" value="1"/>
</dbReference>
<evidence type="ECO:0000256" key="1">
    <source>
        <dbReference type="SAM" id="MobiDB-lite"/>
    </source>
</evidence>
<feature type="region of interest" description="Disordered" evidence="1">
    <location>
        <begin position="117"/>
        <end position="138"/>
    </location>
</feature>
<reference evidence="3" key="1">
    <citation type="journal article" date="2018" name="Gigascience">
        <title>Genome assembly of the Pink Ipe (Handroanthus impetiginosus, Bignoniaceae), a highly valued, ecologically keystone Neotropical timber forest tree.</title>
        <authorList>
            <person name="Silva-Junior O.B."/>
            <person name="Grattapaglia D."/>
            <person name="Novaes E."/>
            <person name="Collevatti R.G."/>
        </authorList>
    </citation>
    <scope>NUCLEOTIDE SEQUENCE [LARGE SCALE GENOMIC DNA]</scope>
    <source>
        <strain evidence="3">cv. UFG-1</strain>
    </source>
</reference>
<dbReference type="PANTHER" id="PTHR47592:SF27">
    <property type="entry name" value="OS08G0421700 PROTEIN"/>
    <property type="match status" value="1"/>
</dbReference>
<dbReference type="OrthoDB" id="1651011at2759"/>
<accession>A0A2G9GA94</accession>
<dbReference type="Proteomes" id="UP000231279">
    <property type="component" value="Unassembled WGS sequence"/>
</dbReference>
<evidence type="ECO:0000313" key="2">
    <source>
        <dbReference type="EMBL" id="PIN01890.1"/>
    </source>
</evidence>
<sequence>MLFYLTTSSLDVSFKKFIVGKFLDYKTVDLKSITSQVQKLQIILHEIHAENMVATRIEKIPPLWKDLNYLKHKRKEMGFEDLIIKLRIEEDNRISEIKIGSTMLEAKAKLVEPNSNISKKRKRQGFGENKKGKTAVKF</sequence>
<keyword evidence="3" id="KW-1185">Reference proteome</keyword>
<gene>
    <name evidence="2" type="ORF">CDL12_25597</name>
</gene>
<organism evidence="2 3">
    <name type="scientific">Handroanthus impetiginosus</name>
    <dbReference type="NCBI Taxonomy" id="429701"/>
    <lineage>
        <taxon>Eukaryota</taxon>
        <taxon>Viridiplantae</taxon>
        <taxon>Streptophyta</taxon>
        <taxon>Embryophyta</taxon>
        <taxon>Tracheophyta</taxon>
        <taxon>Spermatophyta</taxon>
        <taxon>Magnoliopsida</taxon>
        <taxon>eudicotyledons</taxon>
        <taxon>Gunneridae</taxon>
        <taxon>Pentapetalae</taxon>
        <taxon>asterids</taxon>
        <taxon>lamiids</taxon>
        <taxon>Lamiales</taxon>
        <taxon>Bignoniaceae</taxon>
        <taxon>Crescentiina</taxon>
        <taxon>Tabebuia alliance</taxon>
        <taxon>Handroanthus</taxon>
    </lineage>
</organism>
<proteinExistence type="predicted"/>
<dbReference type="AlphaFoldDB" id="A0A2G9GA94"/>
<dbReference type="EMBL" id="NKXS01006177">
    <property type="protein sequence ID" value="PIN01890.1"/>
    <property type="molecule type" value="Genomic_DNA"/>
</dbReference>